<dbReference type="RefSeq" id="WP_143526625.1">
    <property type="nucleotide sequence ID" value="NZ_AP019791.1"/>
</dbReference>
<dbReference type="AlphaFoldDB" id="A0A510HJH5"/>
<proteinExistence type="predicted"/>
<reference evidence="1" key="1">
    <citation type="journal article" date="2019" name="Microbiol. Resour. Announc.">
        <title>Complete Genome Sequence of Rubrobacter xylanophilus Strain AA3-22, Isolated from Arima Onsen in Japan.</title>
        <authorList>
            <person name="Tomariguchi N."/>
            <person name="Miyazaki K."/>
        </authorList>
    </citation>
    <scope>NUCLEOTIDE SEQUENCE [LARGE SCALE GENOMIC DNA]</scope>
    <source>
        <strain evidence="1">AA3-22</strain>
    </source>
</reference>
<evidence type="ECO:0000313" key="1">
    <source>
        <dbReference type="EMBL" id="BBL78487.1"/>
    </source>
</evidence>
<dbReference type="OrthoDB" id="9814791at2"/>
<keyword evidence="2" id="KW-1185">Reference proteome</keyword>
<accession>A0A510HJH5</accession>
<dbReference type="EMBL" id="AP019791">
    <property type="protein sequence ID" value="BBL78487.1"/>
    <property type="molecule type" value="Genomic_DNA"/>
</dbReference>
<gene>
    <name evidence="1" type="ORF">RxyAA322_03410</name>
</gene>
<name>A0A510HJH5_9ACTN</name>
<sequence length="90" mass="9824">MRSGDVLDLLAAPGPFSGYAERAMLYGPSSWAPGTWRRLGTTLRCYDPEDDTWHIAGMQPASGEFVDPEPVGDDIVQEVLFPAADGHCER</sequence>
<evidence type="ECO:0000313" key="2">
    <source>
        <dbReference type="Proteomes" id="UP000318065"/>
    </source>
</evidence>
<organism evidence="1 2">
    <name type="scientific">Rubrobacter xylanophilus</name>
    <dbReference type="NCBI Taxonomy" id="49319"/>
    <lineage>
        <taxon>Bacteria</taxon>
        <taxon>Bacillati</taxon>
        <taxon>Actinomycetota</taxon>
        <taxon>Rubrobacteria</taxon>
        <taxon>Rubrobacterales</taxon>
        <taxon>Rubrobacteraceae</taxon>
        <taxon>Rubrobacter</taxon>
    </lineage>
</organism>
<protein>
    <submittedName>
        <fullName evidence="1">Uncharacterized protein</fullName>
    </submittedName>
</protein>
<dbReference type="Proteomes" id="UP000318065">
    <property type="component" value="Chromosome"/>
</dbReference>